<organism evidence="2 3">
    <name type="scientific">Myxococcus llanfairpwllgwyngyllgogerychwyrndrobwllllantysiliogogogochensis</name>
    <dbReference type="NCBI Taxonomy" id="2590453"/>
    <lineage>
        <taxon>Bacteria</taxon>
        <taxon>Pseudomonadati</taxon>
        <taxon>Myxococcota</taxon>
        <taxon>Myxococcia</taxon>
        <taxon>Myxococcales</taxon>
        <taxon>Cystobacterineae</taxon>
        <taxon>Myxococcaceae</taxon>
        <taxon>Myxococcus</taxon>
    </lineage>
</organism>
<evidence type="ECO:0008006" key="4">
    <source>
        <dbReference type="Google" id="ProtNLM"/>
    </source>
</evidence>
<dbReference type="AlphaFoldDB" id="A0A540WTX9"/>
<comment type="caution">
    <text evidence="2">The sequence shown here is derived from an EMBL/GenBank/DDBJ whole genome shotgun (WGS) entry which is preliminary data.</text>
</comment>
<evidence type="ECO:0000313" key="2">
    <source>
        <dbReference type="EMBL" id="TQF12462.1"/>
    </source>
</evidence>
<dbReference type="EMBL" id="VIFM01000138">
    <property type="protein sequence ID" value="TQF12462.1"/>
    <property type="molecule type" value="Genomic_DNA"/>
</dbReference>
<evidence type="ECO:0000313" key="3">
    <source>
        <dbReference type="Proteomes" id="UP000315369"/>
    </source>
</evidence>
<evidence type="ECO:0000256" key="1">
    <source>
        <dbReference type="SAM" id="SignalP"/>
    </source>
</evidence>
<sequence length="125" mass="12765">MSSRRLSHPWSLAVVLTFALAAPPALAELVEEELVSREGSSSQASLLTCGPARCGGDWNCEANCPEAATAVCVNFYCVYTYPDPGGGGGGGGPGSQCTGYRCGGDWNCVCEGLQGTCGANGMCVF</sequence>
<dbReference type="OrthoDB" id="5517498at2"/>
<feature type="signal peptide" evidence="1">
    <location>
        <begin position="1"/>
        <end position="27"/>
    </location>
</feature>
<proteinExistence type="predicted"/>
<keyword evidence="3" id="KW-1185">Reference proteome</keyword>
<feature type="chain" id="PRO_5022079156" description="Lipoprotein" evidence="1">
    <location>
        <begin position="28"/>
        <end position="125"/>
    </location>
</feature>
<reference evidence="2 3" key="1">
    <citation type="submission" date="2019-06" db="EMBL/GenBank/DDBJ databases">
        <authorList>
            <person name="Livingstone P."/>
            <person name="Whitworth D."/>
        </authorList>
    </citation>
    <scope>NUCLEOTIDE SEQUENCE [LARGE SCALE GENOMIC DNA]</scope>
    <source>
        <strain evidence="2 3">AM401</strain>
    </source>
</reference>
<dbReference type="RefSeq" id="WP_141645807.1">
    <property type="nucleotide sequence ID" value="NZ_VIFM01000138.1"/>
</dbReference>
<protein>
    <recommendedName>
        <fullName evidence="4">Lipoprotein</fullName>
    </recommendedName>
</protein>
<keyword evidence="1" id="KW-0732">Signal</keyword>
<name>A0A540WTX9_9BACT</name>
<gene>
    <name evidence="2" type="ORF">FJV41_28940</name>
</gene>
<accession>A0A540WTX9</accession>
<dbReference type="Proteomes" id="UP000315369">
    <property type="component" value="Unassembled WGS sequence"/>
</dbReference>